<keyword evidence="2" id="KW-0804">Transcription</keyword>
<evidence type="ECO:0000313" key="5">
    <source>
        <dbReference type="Proteomes" id="UP000014400"/>
    </source>
</evidence>
<organism evidence="4 5">
    <name type="scientific">Sutterella wadsworthensis HGA0223</name>
    <dbReference type="NCBI Taxonomy" id="1203554"/>
    <lineage>
        <taxon>Bacteria</taxon>
        <taxon>Pseudomonadati</taxon>
        <taxon>Pseudomonadota</taxon>
        <taxon>Betaproteobacteria</taxon>
        <taxon>Burkholderiales</taxon>
        <taxon>Sutterellaceae</taxon>
        <taxon>Sutterella</taxon>
    </lineage>
</organism>
<accession>S3CB19</accession>
<dbReference type="InterPro" id="IPR001034">
    <property type="entry name" value="DeoR_HTH"/>
</dbReference>
<dbReference type="PATRIC" id="fig|1203554.3.peg.2047"/>
<dbReference type="Pfam" id="PF25583">
    <property type="entry name" value="WCX"/>
    <property type="match status" value="1"/>
</dbReference>
<dbReference type="GO" id="GO:0003700">
    <property type="term" value="F:DNA-binding transcription factor activity"/>
    <property type="evidence" value="ECO:0007669"/>
    <property type="project" value="InterPro"/>
</dbReference>
<dbReference type="InterPro" id="IPR026881">
    <property type="entry name" value="WYL_dom"/>
</dbReference>
<feature type="domain" description="HTH deoR-type" evidence="3">
    <location>
        <begin position="3"/>
        <end position="62"/>
    </location>
</feature>
<dbReference type="InterPro" id="IPR051534">
    <property type="entry name" value="CBASS_pafABC_assoc_protein"/>
</dbReference>
<dbReference type="InterPro" id="IPR057727">
    <property type="entry name" value="WCX_dom"/>
</dbReference>
<dbReference type="STRING" id="1203554.HMPREF1476_01970"/>
<name>S3CB19_9BURK</name>
<dbReference type="PROSITE" id="PS52050">
    <property type="entry name" value="WYL"/>
    <property type="match status" value="1"/>
</dbReference>
<dbReference type="eggNOG" id="COG2378">
    <property type="taxonomic scope" value="Bacteria"/>
</dbReference>
<dbReference type="AlphaFoldDB" id="S3CB19"/>
<dbReference type="PANTHER" id="PTHR34580:SF3">
    <property type="entry name" value="PROTEIN PAFB"/>
    <property type="match status" value="1"/>
</dbReference>
<evidence type="ECO:0000256" key="1">
    <source>
        <dbReference type="ARBA" id="ARBA00023015"/>
    </source>
</evidence>
<keyword evidence="1" id="KW-0805">Transcription regulation</keyword>
<evidence type="ECO:0000313" key="4">
    <source>
        <dbReference type="EMBL" id="EPD97829.1"/>
    </source>
</evidence>
<reference evidence="4 5" key="1">
    <citation type="submission" date="2013-04" db="EMBL/GenBank/DDBJ databases">
        <title>The Genome Sequence of Sutterella wadsworthensis HGA0223.</title>
        <authorList>
            <consortium name="The Broad Institute Genomics Platform"/>
            <person name="Earl A."/>
            <person name="Ward D."/>
            <person name="Feldgarden M."/>
            <person name="Gevers D."/>
            <person name="Schmidt T.M."/>
            <person name="Dover J."/>
            <person name="Dai D."/>
            <person name="Walker B."/>
            <person name="Young S."/>
            <person name="Zeng Q."/>
            <person name="Gargeya S."/>
            <person name="Fitzgerald M."/>
            <person name="Haas B."/>
            <person name="Abouelleil A."/>
            <person name="Allen A.W."/>
            <person name="Alvarado L."/>
            <person name="Arachchi H.M."/>
            <person name="Berlin A.M."/>
            <person name="Chapman S.B."/>
            <person name="Gainer-Dewar J."/>
            <person name="Goldberg J."/>
            <person name="Griggs A."/>
            <person name="Gujja S."/>
            <person name="Hansen M."/>
            <person name="Howarth C."/>
            <person name="Imamovic A."/>
            <person name="Ireland A."/>
            <person name="Larimer J."/>
            <person name="McCowan C."/>
            <person name="Murphy C."/>
            <person name="Pearson M."/>
            <person name="Poon T.W."/>
            <person name="Priest M."/>
            <person name="Roberts A."/>
            <person name="Saif S."/>
            <person name="Shea T."/>
            <person name="Sisk P."/>
            <person name="Sykes S."/>
            <person name="Wortman J."/>
            <person name="Nusbaum C."/>
            <person name="Birren B."/>
        </authorList>
    </citation>
    <scope>NUCLEOTIDE SEQUENCE [LARGE SCALE GENOMIC DNA]</scope>
    <source>
        <strain evidence="4 5">HGA0223</strain>
    </source>
</reference>
<dbReference type="PANTHER" id="PTHR34580">
    <property type="match status" value="1"/>
</dbReference>
<evidence type="ECO:0000259" key="3">
    <source>
        <dbReference type="PROSITE" id="PS51000"/>
    </source>
</evidence>
<gene>
    <name evidence="4" type="ORF">HMPREF1476_01970</name>
</gene>
<comment type="caution">
    <text evidence="4">The sequence shown here is derived from an EMBL/GenBank/DDBJ whole genome shotgun (WGS) entry which is preliminary data.</text>
</comment>
<dbReference type="Proteomes" id="UP000014400">
    <property type="component" value="Unassembled WGS sequence"/>
</dbReference>
<sequence length="366" mass="41970">MKSSTRRLIIDRLLAERGVVPFELFEEVLRVSAPTIKRDLRYMREELGAPIQFSKARGGYCYAESPDADEHKTVPALRAKRASQSRTFDPFRRTKDRTFKLRSKQWYSSDELFVLTSTYDLLGQLEADGSSALAKELSPLRARVMDLFNLGGTSPRMLMRHVRVIDRSVIFREPEAFELVGCALCEKRRLRISYHSQRTGETKEREISPLRLVHYRNRWYVDAYCHLTEALKTFLIENISNAEILTTAVRRIPLSTIEAELDSGYGIFHGRKIQSAELHFTQEAGSYVLREAWHPKQHVEKLDDGTLMLTVPYSDSTEIVGEILRWGSKVEVVGPQELREEVRDEAARIAAQYTGDQKGDDNGNRG</sequence>
<dbReference type="EMBL" id="ATCF01000030">
    <property type="protein sequence ID" value="EPD97829.1"/>
    <property type="molecule type" value="Genomic_DNA"/>
</dbReference>
<dbReference type="PROSITE" id="PS51000">
    <property type="entry name" value="HTH_DEOR_2"/>
    <property type="match status" value="1"/>
</dbReference>
<dbReference type="Pfam" id="PF13280">
    <property type="entry name" value="WYL"/>
    <property type="match status" value="1"/>
</dbReference>
<evidence type="ECO:0000256" key="2">
    <source>
        <dbReference type="ARBA" id="ARBA00023163"/>
    </source>
</evidence>
<dbReference type="HOGENOM" id="CLU_041141_4_1_4"/>
<protein>
    <recommendedName>
        <fullName evidence="3">HTH deoR-type domain-containing protein</fullName>
    </recommendedName>
</protein>
<proteinExistence type="predicted"/>
<keyword evidence="5" id="KW-1185">Reference proteome</keyword>